<evidence type="ECO:0000313" key="2">
    <source>
        <dbReference type="Proteomes" id="UP000024376"/>
    </source>
</evidence>
<protein>
    <recommendedName>
        <fullName evidence="3">FAD/NAD(P)-binding domain-containing protein</fullName>
    </recommendedName>
</protein>
<dbReference type="KEGG" id="trr:M419DRAFT_128920"/>
<dbReference type="Gene3D" id="3.50.50.60">
    <property type="entry name" value="FAD/NAD(P)-binding domain"/>
    <property type="match status" value="1"/>
</dbReference>
<dbReference type="SUPFAM" id="SSF51905">
    <property type="entry name" value="FAD/NAD(P)-binding domain"/>
    <property type="match status" value="1"/>
</dbReference>
<gene>
    <name evidence="1" type="ORF">M419DRAFT_128920</name>
</gene>
<dbReference type="EMBL" id="KI911144">
    <property type="protein sequence ID" value="ETS02748.1"/>
    <property type="molecule type" value="Genomic_DNA"/>
</dbReference>
<dbReference type="HOGENOM" id="CLU_1768339_0_0_1"/>
<dbReference type="InterPro" id="IPR036188">
    <property type="entry name" value="FAD/NAD-bd_sf"/>
</dbReference>
<organism evidence="1 2">
    <name type="scientific">Hypocrea jecorina (strain ATCC 56765 / BCRC 32924 / NRRL 11460 / Rut C-30)</name>
    <name type="common">Trichoderma reesei</name>
    <dbReference type="NCBI Taxonomy" id="1344414"/>
    <lineage>
        <taxon>Eukaryota</taxon>
        <taxon>Fungi</taxon>
        <taxon>Dikarya</taxon>
        <taxon>Ascomycota</taxon>
        <taxon>Pezizomycotina</taxon>
        <taxon>Sordariomycetes</taxon>
        <taxon>Hypocreomycetidae</taxon>
        <taxon>Hypocreales</taxon>
        <taxon>Hypocreaceae</taxon>
        <taxon>Trichoderma</taxon>
    </lineage>
</organism>
<accession>A0A024SCE8</accession>
<dbReference type="OrthoDB" id="655030at2759"/>
<reference evidence="2" key="1">
    <citation type="journal article" date="2013" name="Ind. Biotechnol.">
        <title>Comparative genomics analysis of Trichoderma reesei strains.</title>
        <authorList>
            <person name="Koike H."/>
            <person name="Aerts A."/>
            <person name="LaButti K."/>
            <person name="Grigoriev I.V."/>
            <person name="Baker S.E."/>
        </authorList>
    </citation>
    <scope>NUCLEOTIDE SEQUENCE [LARGE SCALE GENOMIC DNA]</scope>
    <source>
        <strain evidence="2">ATCC 56765 / BCRC 32924 / NRRL 11460 / Rut C-30</strain>
    </source>
</reference>
<evidence type="ECO:0000313" key="1">
    <source>
        <dbReference type="EMBL" id="ETS02748.1"/>
    </source>
</evidence>
<proteinExistence type="predicted"/>
<name>A0A024SCE8_HYPJR</name>
<dbReference type="AlphaFoldDB" id="A0A024SCE8"/>
<dbReference type="Proteomes" id="UP000024376">
    <property type="component" value="Unassembled WGS sequence"/>
</dbReference>
<sequence length="147" mass="15574">MDAHFLSGKRIVVAGAGISGLSFALALRQLWPTGLIPPSVVIYERDSAAVPAGREGYSLSLAGSDETGGLYAARDLGILDEVLKHATQGLDNPLALTVWNNKWTELLSVKFKPAASLPVGGIRIARKSLRSVLINAVGPDQILWDTA</sequence>
<evidence type="ECO:0008006" key="3">
    <source>
        <dbReference type="Google" id="ProtNLM"/>
    </source>
</evidence>